<sequence>MDSTSTHGNLVEEREELMVLPGESNNRPTMKKSHLLKPHVTTTIDGSESSSPCVKSSSLSVSFSGWRLPNEKFKSWARKMSALHKPIWIQSGIFEAIKASTYKIPKNPSLILSLSRKWSPKSKTFVFPWGEATITLEDVTVLLGFSVLGSSVHNPLSNPEMKESVLRLEKRRRESVKGRVKQVSWISSFEGDQMEHEAFLVFWLSNFVFPDKQGYSVSKDVFSIAVRLARGERIALAPAVLASLYRDLGKVRGLASTHNVDVKSLFKLVQVWIWERFKSVGPRPGVIPNGEPRIARWSGLKQSVENVRFFLVDDFDWRPYTKPLRNWNPPRFYNEKAKSVCDDDDVEFSRCVRVSKLDGLGFKEDYHPNRVAMQFGFAQDLPGLATKRRSNFREKEACEDYNRSLDGSKKHIPSRLTTASVSAAKYRDWWMKSVKEPAETFNASNTGDDDDDDDDDVPLKVLPLSQVFQKLGDGKKKAEQLTKKKRKRASEDDNENDMDCCQTQEEDDDDNITIAQRIKCRKKGGDVKDTGDQRTSIEEDCNVPGLPQKLSFGDEQNSSDPNVASDGVDEMEEDDNITIAQIVKLRKKCDSVENTEGGEYAYGGPEVDHNVPGLPQKQKLACGDEHNYSDPVVASGAVDEMEEDTTAQIKSRKKCGSVENKEEGEYAYGGLEVDHNVSGLPQKLSSRDETVVVPEMKGRSEENDETSSSDPLVASNGIAEKEEEVDDERLKQRKLGTDELAMKLEARMLKVEKTLAEIRRWKMGKNQTKTPVSA</sequence>
<feature type="compositionally biased region" description="Basic and acidic residues" evidence="1">
    <location>
        <begin position="523"/>
        <end position="537"/>
    </location>
</feature>
<reference evidence="3 4" key="1">
    <citation type="submission" date="2020-02" db="EMBL/GenBank/DDBJ databases">
        <authorList>
            <person name="Ma Q."/>
            <person name="Huang Y."/>
            <person name="Song X."/>
            <person name="Pei D."/>
        </authorList>
    </citation>
    <scope>NUCLEOTIDE SEQUENCE [LARGE SCALE GENOMIC DNA]</scope>
    <source>
        <strain evidence="3">Sxm20200214</strain>
        <tissue evidence="3">Leaf</tissue>
    </source>
</reference>
<feature type="domain" description="Aminotransferase-like plant mobile" evidence="2">
    <location>
        <begin position="92"/>
        <end position="431"/>
    </location>
</feature>
<keyword evidence="4" id="KW-1185">Reference proteome</keyword>
<dbReference type="Pfam" id="PF10536">
    <property type="entry name" value="PMD"/>
    <property type="match status" value="1"/>
</dbReference>
<dbReference type="InterPro" id="IPR044824">
    <property type="entry name" value="MAIN-like"/>
</dbReference>
<dbReference type="PANTHER" id="PTHR46033">
    <property type="entry name" value="PROTEIN MAIN-LIKE 2"/>
    <property type="match status" value="1"/>
</dbReference>
<evidence type="ECO:0000259" key="2">
    <source>
        <dbReference type="Pfam" id="PF10536"/>
    </source>
</evidence>
<dbReference type="InterPro" id="IPR019557">
    <property type="entry name" value="AminoTfrase-like_pln_mobile"/>
</dbReference>
<feature type="region of interest" description="Disordered" evidence="1">
    <location>
        <begin position="520"/>
        <end position="574"/>
    </location>
</feature>
<dbReference type="EMBL" id="JAAMPC010000004">
    <property type="protein sequence ID" value="KAG2315230.1"/>
    <property type="molecule type" value="Genomic_DNA"/>
</dbReference>
<name>A0A8X7VPZ6_BRACI</name>
<feature type="region of interest" description="Disordered" evidence="1">
    <location>
        <begin position="472"/>
        <end position="504"/>
    </location>
</feature>
<evidence type="ECO:0000256" key="1">
    <source>
        <dbReference type="SAM" id="MobiDB-lite"/>
    </source>
</evidence>
<comment type="caution">
    <text evidence="3">The sequence shown here is derived from an EMBL/GenBank/DDBJ whole genome shotgun (WGS) entry which is preliminary data.</text>
</comment>
<dbReference type="AlphaFoldDB" id="A0A8X7VPZ6"/>
<feature type="region of interest" description="Disordered" evidence="1">
    <location>
        <begin position="679"/>
        <end position="736"/>
    </location>
</feature>
<dbReference type="OrthoDB" id="1572276at2759"/>
<organism evidence="3 4">
    <name type="scientific">Brassica carinata</name>
    <name type="common">Ethiopian mustard</name>
    <name type="synonym">Abyssinian cabbage</name>
    <dbReference type="NCBI Taxonomy" id="52824"/>
    <lineage>
        <taxon>Eukaryota</taxon>
        <taxon>Viridiplantae</taxon>
        <taxon>Streptophyta</taxon>
        <taxon>Embryophyta</taxon>
        <taxon>Tracheophyta</taxon>
        <taxon>Spermatophyta</taxon>
        <taxon>Magnoliopsida</taxon>
        <taxon>eudicotyledons</taxon>
        <taxon>Gunneridae</taxon>
        <taxon>Pentapetalae</taxon>
        <taxon>rosids</taxon>
        <taxon>malvids</taxon>
        <taxon>Brassicales</taxon>
        <taxon>Brassicaceae</taxon>
        <taxon>Brassiceae</taxon>
        <taxon>Brassica</taxon>
    </lineage>
</organism>
<feature type="compositionally biased region" description="Acidic residues" evidence="1">
    <location>
        <begin position="492"/>
        <end position="504"/>
    </location>
</feature>
<feature type="compositionally biased region" description="Basic and acidic residues" evidence="1">
    <location>
        <begin position="472"/>
        <end position="482"/>
    </location>
</feature>
<evidence type="ECO:0000313" key="3">
    <source>
        <dbReference type="EMBL" id="KAG2315230.1"/>
    </source>
</evidence>
<protein>
    <recommendedName>
        <fullName evidence="2">Aminotransferase-like plant mobile domain-containing protein</fullName>
    </recommendedName>
</protein>
<dbReference type="GO" id="GO:0010073">
    <property type="term" value="P:meristem maintenance"/>
    <property type="evidence" value="ECO:0007669"/>
    <property type="project" value="InterPro"/>
</dbReference>
<gene>
    <name evidence="3" type="ORF">Bca52824_018352</name>
</gene>
<feature type="region of interest" description="Disordered" evidence="1">
    <location>
        <begin position="599"/>
        <end position="628"/>
    </location>
</feature>
<dbReference type="PANTHER" id="PTHR46033:SF33">
    <property type="entry name" value="AMINOTRANSFERASE-LIKE, PLANT MOBILE DOMAIN FAMILY PROTEIN"/>
    <property type="match status" value="1"/>
</dbReference>
<proteinExistence type="predicted"/>
<feature type="compositionally biased region" description="Basic and acidic residues" evidence="1">
    <location>
        <begin position="685"/>
        <end position="701"/>
    </location>
</feature>
<evidence type="ECO:0000313" key="4">
    <source>
        <dbReference type="Proteomes" id="UP000886595"/>
    </source>
</evidence>
<accession>A0A8X7VPZ6</accession>
<dbReference type="Proteomes" id="UP000886595">
    <property type="component" value="Unassembled WGS sequence"/>
</dbReference>